<evidence type="ECO:0000313" key="1">
    <source>
        <dbReference type="EMBL" id="CAG8959422.1"/>
    </source>
</evidence>
<evidence type="ECO:0000313" key="2">
    <source>
        <dbReference type="Proteomes" id="UP000696280"/>
    </source>
</evidence>
<dbReference type="OrthoDB" id="10339794at2759"/>
<gene>
    <name evidence="1" type="ORF">HYFRA_00001320</name>
</gene>
<dbReference type="AlphaFoldDB" id="A0A9N9PZ73"/>
<comment type="caution">
    <text evidence="1">The sequence shown here is derived from an EMBL/GenBank/DDBJ whole genome shotgun (WGS) entry which is preliminary data.</text>
</comment>
<keyword evidence="2" id="KW-1185">Reference proteome</keyword>
<dbReference type="EMBL" id="CAJVRL010000092">
    <property type="protein sequence ID" value="CAG8959422.1"/>
    <property type="molecule type" value="Genomic_DNA"/>
</dbReference>
<reference evidence="1" key="1">
    <citation type="submission" date="2021-07" db="EMBL/GenBank/DDBJ databases">
        <authorList>
            <person name="Durling M."/>
        </authorList>
    </citation>
    <scope>NUCLEOTIDE SEQUENCE</scope>
</reference>
<organism evidence="1 2">
    <name type="scientific">Hymenoscyphus fraxineus</name>
    <dbReference type="NCBI Taxonomy" id="746836"/>
    <lineage>
        <taxon>Eukaryota</taxon>
        <taxon>Fungi</taxon>
        <taxon>Dikarya</taxon>
        <taxon>Ascomycota</taxon>
        <taxon>Pezizomycotina</taxon>
        <taxon>Leotiomycetes</taxon>
        <taxon>Helotiales</taxon>
        <taxon>Helotiaceae</taxon>
        <taxon>Hymenoscyphus</taxon>
    </lineage>
</organism>
<name>A0A9N9PZ73_9HELO</name>
<protein>
    <submittedName>
        <fullName evidence="1">Uncharacterized protein</fullName>
    </submittedName>
</protein>
<proteinExistence type="predicted"/>
<sequence length="167" mass="19110">MSTDQYTQQLPASAAKVLNDFLSISPDVKSTWSEVNRGRYEDLCKVLTGNTEQEIKWNLTEWKCIVKEVKELEEFLKDYSGLVPKNEGLPRKNWTEQQNMAFSAIARRIPQPQITLGDIIELEKNEVIEKSNEGFVGTHFGTCGYGFYIVRGPGDFSCIPIDHAYYY</sequence>
<accession>A0A9N9PZ73</accession>
<dbReference type="Proteomes" id="UP000696280">
    <property type="component" value="Unassembled WGS sequence"/>
</dbReference>